<gene>
    <name evidence="3" type="ORF">BDK51DRAFT_48034</name>
</gene>
<dbReference type="EMBL" id="KZ999100">
    <property type="protein sequence ID" value="RKO85414.1"/>
    <property type="molecule type" value="Genomic_DNA"/>
</dbReference>
<evidence type="ECO:0000313" key="3">
    <source>
        <dbReference type="EMBL" id="RKO85414.1"/>
    </source>
</evidence>
<evidence type="ECO:0000256" key="1">
    <source>
        <dbReference type="SAM" id="Coils"/>
    </source>
</evidence>
<dbReference type="PANTHER" id="PTHR31935">
    <property type="entry name" value="COILED-COIL DOMAIN-CONTAINING PROTEIN 13"/>
    <property type="match status" value="1"/>
</dbReference>
<feature type="region of interest" description="Disordered" evidence="2">
    <location>
        <begin position="84"/>
        <end position="139"/>
    </location>
</feature>
<dbReference type="InterPro" id="IPR038929">
    <property type="entry name" value="CCDC13"/>
</dbReference>
<dbReference type="AlphaFoldDB" id="A0A4P9W028"/>
<accession>A0A4P9W028</accession>
<dbReference type="Proteomes" id="UP000269721">
    <property type="component" value="Unassembled WGS sequence"/>
</dbReference>
<dbReference type="PANTHER" id="PTHR31935:SF1">
    <property type="entry name" value="COILED-COIL DOMAIN-CONTAINING PROTEIN 13"/>
    <property type="match status" value="1"/>
</dbReference>
<dbReference type="OrthoDB" id="10258312at2759"/>
<evidence type="ECO:0000313" key="4">
    <source>
        <dbReference type="Proteomes" id="UP000269721"/>
    </source>
</evidence>
<feature type="coiled-coil region" evidence="1">
    <location>
        <begin position="298"/>
        <end position="332"/>
    </location>
</feature>
<keyword evidence="1" id="KW-0175">Coiled coil</keyword>
<feature type="region of interest" description="Disordered" evidence="2">
    <location>
        <begin position="1"/>
        <end position="46"/>
    </location>
</feature>
<reference evidence="4" key="1">
    <citation type="journal article" date="2018" name="Nat. Microbiol.">
        <title>Leveraging single-cell genomics to expand the fungal tree of life.</title>
        <authorList>
            <person name="Ahrendt S.R."/>
            <person name="Quandt C.A."/>
            <person name="Ciobanu D."/>
            <person name="Clum A."/>
            <person name="Salamov A."/>
            <person name="Andreopoulos B."/>
            <person name="Cheng J.F."/>
            <person name="Woyke T."/>
            <person name="Pelin A."/>
            <person name="Henrissat B."/>
            <person name="Reynolds N.K."/>
            <person name="Benny G.L."/>
            <person name="Smith M.E."/>
            <person name="James T.Y."/>
            <person name="Grigoriev I.V."/>
        </authorList>
    </citation>
    <scope>NUCLEOTIDE SEQUENCE [LARGE SCALE GENOMIC DNA]</scope>
</reference>
<keyword evidence="4" id="KW-1185">Reference proteome</keyword>
<feature type="region of interest" description="Disordered" evidence="2">
    <location>
        <begin position="195"/>
        <end position="224"/>
    </location>
</feature>
<protein>
    <submittedName>
        <fullName evidence="3">Uncharacterized protein</fullName>
    </submittedName>
</protein>
<evidence type="ECO:0000256" key="2">
    <source>
        <dbReference type="SAM" id="MobiDB-lite"/>
    </source>
</evidence>
<name>A0A4P9W028_9FUNG</name>
<sequence length="544" mass="59714">MERAPRMGSGTRQKKKQQIYKVRTSDLTVSLATRNPRPRAQRDDLVRSSIPPQYYYAKPSLPLDRPLLRSFSISRMISTAKPPRRLLLGPKERGAPRASPPVAGGVTKFLTAGFTDDSSGDEADRDRAPPTGAGMGGGEMGLDVGLLERGWGRGGGAGAGRVTSSDSLLGLIVLYPSSFSIFVAFTARRRPREGHFRGTDLEHDDDEGLSPHSHIPPTPSPARHQSAINWDSVDSRIKLEDANARLTSEIARKDGEIRELRKELLESTSAVEDTIADSFGAGGGGVREAKIIDLAKKARRLTVALERERGRNAQLSNKLKQAELRESTTRKEADEPATLGERGLAEVKALKEKLTQIPDKYIRPPSLTSGAPRLASRLVHLGMQYYLHRSYNAHEIQCATPVLRPRVYLGGESLLGGWHGYYCHMHQALFDGPMRMTLRETLPGDPLVFGDPSVRFRETGRDALQQFNVDATVLIATGRVVLTAVYLESGIYWESYGALTPYGFAGRFGEEGGVFAGGPFWLWKVKGEEGGTEWEAAIADKNEQ</sequence>
<organism evidence="3 4">
    <name type="scientific">Blyttiomyces helicus</name>
    <dbReference type="NCBI Taxonomy" id="388810"/>
    <lineage>
        <taxon>Eukaryota</taxon>
        <taxon>Fungi</taxon>
        <taxon>Fungi incertae sedis</taxon>
        <taxon>Chytridiomycota</taxon>
        <taxon>Chytridiomycota incertae sedis</taxon>
        <taxon>Chytridiomycetes</taxon>
        <taxon>Chytridiomycetes incertae sedis</taxon>
        <taxon>Blyttiomyces</taxon>
    </lineage>
</organism>
<proteinExistence type="predicted"/>